<dbReference type="CDD" id="cd12365">
    <property type="entry name" value="RRM_RNPS1"/>
    <property type="match status" value="1"/>
</dbReference>
<dbReference type="Pfam" id="PF00076">
    <property type="entry name" value="RRM_1"/>
    <property type="match status" value="1"/>
</dbReference>
<keyword evidence="4" id="KW-0508">mRNA splicing</keyword>
<dbReference type="Gene3D" id="3.30.70.330">
    <property type="match status" value="1"/>
</dbReference>
<keyword evidence="2" id="KW-0507">mRNA processing</keyword>
<dbReference type="Proteomes" id="UP001608902">
    <property type="component" value="Unassembled WGS sequence"/>
</dbReference>
<dbReference type="GO" id="GO:0003723">
    <property type="term" value="F:RNA binding"/>
    <property type="evidence" value="ECO:0007669"/>
    <property type="project" value="UniProtKB-UniRule"/>
</dbReference>
<keyword evidence="3 6" id="KW-0694">RNA-binding</keyword>
<evidence type="ECO:0000256" key="7">
    <source>
        <dbReference type="SAM" id="MobiDB-lite"/>
    </source>
</evidence>
<feature type="compositionally biased region" description="Basic residues" evidence="7">
    <location>
        <begin position="68"/>
        <end position="83"/>
    </location>
</feature>
<comment type="subcellular location">
    <subcellularLocation>
        <location evidence="1">Nucleus</location>
    </subcellularLocation>
</comment>
<name>A0ABD6EKT2_9BILA</name>
<evidence type="ECO:0000256" key="3">
    <source>
        <dbReference type="ARBA" id="ARBA00022884"/>
    </source>
</evidence>
<evidence type="ECO:0000256" key="2">
    <source>
        <dbReference type="ARBA" id="ARBA00022664"/>
    </source>
</evidence>
<evidence type="ECO:0000313" key="9">
    <source>
        <dbReference type="EMBL" id="MFH4980376.1"/>
    </source>
</evidence>
<sequence>MVEAKAFDENKEKKDASRRRHDSSSSSSSETSSASSGSTSGSTTSSSSTHSDSSETSVSSRSPTPRKASSRGRGRSSGRRSRSPKASVTKVDHGDKPIIASSRRSPTPERRRRRSPTPKRRRSVSRERGRDRDKEARRGRERSRSKDRKSPAPRKPTPPPRRLCIRNLSRNVTKEHLSEIFSVYGTLKSCEMPMDRQHTHLGRGYGYVEFEQPEDADKALKHMDGGQIDGQEVTCELTHQLRSSFSHNGNVKGGRSPPRYVSSLLYYRVYSM</sequence>
<dbReference type="AlphaFoldDB" id="A0ABD6EKT2"/>
<reference evidence="9 10" key="1">
    <citation type="submission" date="2024-08" db="EMBL/GenBank/DDBJ databases">
        <title>Gnathostoma spinigerum genome.</title>
        <authorList>
            <person name="Gonzalez-Bertolin B."/>
            <person name="Monzon S."/>
            <person name="Zaballos A."/>
            <person name="Jimenez P."/>
            <person name="Dekumyoy P."/>
            <person name="Varona S."/>
            <person name="Cuesta I."/>
            <person name="Sumanam S."/>
            <person name="Adisakwattana P."/>
            <person name="Gasser R.B."/>
            <person name="Hernandez-Gonzalez A."/>
            <person name="Young N.D."/>
            <person name="Perteguer M.J."/>
        </authorList>
    </citation>
    <scope>NUCLEOTIDE SEQUENCE [LARGE SCALE GENOMIC DNA]</scope>
    <source>
        <strain evidence="9">AL3</strain>
        <tissue evidence="9">Liver</tissue>
    </source>
</reference>
<proteinExistence type="predicted"/>
<dbReference type="GO" id="GO:0008380">
    <property type="term" value="P:RNA splicing"/>
    <property type="evidence" value="ECO:0007669"/>
    <property type="project" value="UniProtKB-KW"/>
</dbReference>
<feature type="compositionally biased region" description="Basic and acidic residues" evidence="7">
    <location>
        <begin position="124"/>
        <end position="150"/>
    </location>
</feature>
<dbReference type="InterPro" id="IPR035979">
    <property type="entry name" value="RBD_domain_sf"/>
</dbReference>
<dbReference type="InterPro" id="IPR034201">
    <property type="entry name" value="RNPS1_RRM"/>
</dbReference>
<accession>A0ABD6EKT2</accession>
<feature type="compositionally biased region" description="Low complexity" evidence="7">
    <location>
        <begin position="24"/>
        <end position="66"/>
    </location>
</feature>
<evidence type="ECO:0000256" key="5">
    <source>
        <dbReference type="ARBA" id="ARBA00023242"/>
    </source>
</evidence>
<organism evidence="9 10">
    <name type="scientific">Gnathostoma spinigerum</name>
    <dbReference type="NCBI Taxonomy" id="75299"/>
    <lineage>
        <taxon>Eukaryota</taxon>
        <taxon>Metazoa</taxon>
        <taxon>Ecdysozoa</taxon>
        <taxon>Nematoda</taxon>
        <taxon>Chromadorea</taxon>
        <taxon>Rhabditida</taxon>
        <taxon>Spirurina</taxon>
        <taxon>Gnathostomatomorpha</taxon>
        <taxon>Gnathostomatoidea</taxon>
        <taxon>Gnathostomatidae</taxon>
        <taxon>Gnathostoma</taxon>
    </lineage>
</organism>
<keyword evidence="10" id="KW-1185">Reference proteome</keyword>
<dbReference type="GO" id="GO:0006397">
    <property type="term" value="P:mRNA processing"/>
    <property type="evidence" value="ECO:0007669"/>
    <property type="project" value="UniProtKB-KW"/>
</dbReference>
<dbReference type="SMART" id="SM00361">
    <property type="entry name" value="RRM_1"/>
    <property type="match status" value="1"/>
</dbReference>
<feature type="compositionally biased region" description="Basic residues" evidence="7">
    <location>
        <begin position="110"/>
        <end position="123"/>
    </location>
</feature>
<comment type="caution">
    <text evidence="9">The sequence shown here is derived from an EMBL/GenBank/DDBJ whole genome shotgun (WGS) entry which is preliminary data.</text>
</comment>
<dbReference type="EMBL" id="JBGFUD010005461">
    <property type="protein sequence ID" value="MFH4980376.1"/>
    <property type="molecule type" value="Genomic_DNA"/>
</dbReference>
<protein>
    <recommendedName>
        <fullName evidence="8">RRM domain-containing protein</fullName>
    </recommendedName>
</protein>
<evidence type="ECO:0000256" key="1">
    <source>
        <dbReference type="ARBA" id="ARBA00004123"/>
    </source>
</evidence>
<dbReference type="InterPro" id="IPR012677">
    <property type="entry name" value="Nucleotide-bd_a/b_plait_sf"/>
</dbReference>
<dbReference type="PROSITE" id="PS50102">
    <property type="entry name" value="RRM"/>
    <property type="match status" value="1"/>
</dbReference>
<keyword evidence="5" id="KW-0539">Nucleus</keyword>
<feature type="domain" description="RRM" evidence="8">
    <location>
        <begin position="161"/>
        <end position="240"/>
    </location>
</feature>
<dbReference type="PANTHER" id="PTHR15481">
    <property type="entry name" value="RIBONUCLEIC ACID BINDING PROTEIN S1"/>
    <property type="match status" value="1"/>
</dbReference>
<evidence type="ECO:0000256" key="6">
    <source>
        <dbReference type="PROSITE-ProRule" id="PRU00176"/>
    </source>
</evidence>
<feature type="compositionally biased region" description="Basic and acidic residues" evidence="7">
    <location>
        <begin position="1"/>
        <end position="15"/>
    </location>
</feature>
<evidence type="ECO:0000256" key="4">
    <source>
        <dbReference type="ARBA" id="ARBA00023187"/>
    </source>
</evidence>
<gene>
    <name evidence="9" type="ORF">AB6A40_007085</name>
</gene>
<dbReference type="SMART" id="SM00360">
    <property type="entry name" value="RRM"/>
    <property type="match status" value="1"/>
</dbReference>
<dbReference type="InterPro" id="IPR000504">
    <property type="entry name" value="RRM_dom"/>
</dbReference>
<dbReference type="SUPFAM" id="SSF54928">
    <property type="entry name" value="RNA-binding domain, RBD"/>
    <property type="match status" value="1"/>
</dbReference>
<dbReference type="GO" id="GO:0005634">
    <property type="term" value="C:nucleus"/>
    <property type="evidence" value="ECO:0007669"/>
    <property type="project" value="UniProtKB-SubCell"/>
</dbReference>
<evidence type="ECO:0000259" key="8">
    <source>
        <dbReference type="PROSITE" id="PS50102"/>
    </source>
</evidence>
<feature type="region of interest" description="Disordered" evidence="7">
    <location>
        <begin position="1"/>
        <end position="168"/>
    </location>
</feature>
<dbReference type="PANTHER" id="PTHR15481:SF0">
    <property type="entry name" value="LD23870P-RELATED"/>
    <property type="match status" value="1"/>
</dbReference>
<dbReference type="InterPro" id="IPR003954">
    <property type="entry name" value="RRM_euk-type"/>
</dbReference>
<evidence type="ECO:0000313" key="10">
    <source>
        <dbReference type="Proteomes" id="UP001608902"/>
    </source>
</evidence>